<proteinExistence type="predicted"/>
<evidence type="ECO:0000313" key="1">
    <source>
        <dbReference type="EMBL" id="MBW0555684.1"/>
    </source>
</evidence>
<protein>
    <submittedName>
        <fullName evidence="1">Uncharacterized protein</fullName>
    </submittedName>
</protein>
<sequence length="229" mass="25839">MIGILQKVTSNQKILEIHGTMLRRGIEAQRLLGAHKKVLELIEEKDKSTNERGNLINVGKEVYGAMVEMIERHGRGVQRFQDFPHPQGSWILSQFAKAVQSVAFGDEMSKVCPLPPNNVVVYKDQGAYHYGLVKGLYIFHGKKNEPLTGVYLSKITPQYTWLKYPPGHIGYYLSLLGVFVGKFDESKFLMIQPCDIVLLATYHLLEKDVFRVSSNSIICCPSNCHLPCS</sequence>
<gene>
    <name evidence="1" type="ORF">O181_095399</name>
</gene>
<evidence type="ECO:0000313" key="2">
    <source>
        <dbReference type="Proteomes" id="UP000765509"/>
    </source>
</evidence>
<reference evidence="1" key="1">
    <citation type="submission" date="2021-03" db="EMBL/GenBank/DDBJ databases">
        <title>Draft genome sequence of rust myrtle Austropuccinia psidii MF-1, a brazilian biotype.</title>
        <authorList>
            <person name="Quecine M.C."/>
            <person name="Pachon D.M.R."/>
            <person name="Bonatelli M.L."/>
            <person name="Correr F.H."/>
            <person name="Franceschini L.M."/>
            <person name="Leite T.F."/>
            <person name="Margarido G.R.A."/>
            <person name="Almeida C.A."/>
            <person name="Ferrarezi J.A."/>
            <person name="Labate C.A."/>
        </authorList>
    </citation>
    <scope>NUCLEOTIDE SEQUENCE</scope>
    <source>
        <strain evidence="1">MF-1</strain>
    </source>
</reference>
<name>A0A9Q3J588_9BASI</name>
<organism evidence="1 2">
    <name type="scientific">Austropuccinia psidii MF-1</name>
    <dbReference type="NCBI Taxonomy" id="1389203"/>
    <lineage>
        <taxon>Eukaryota</taxon>
        <taxon>Fungi</taxon>
        <taxon>Dikarya</taxon>
        <taxon>Basidiomycota</taxon>
        <taxon>Pucciniomycotina</taxon>
        <taxon>Pucciniomycetes</taxon>
        <taxon>Pucciniales</taxon>
        <taxon>Sphaerophragmiaceae</taxon>
        <taxon>Austropuccinia</taxon>
    </lineage>
</organism>
<comment type="caution">
    <text evidence="1">The sequence shown here is derived from an EMBL/GenBank/DDBJ whole genome shotgun (WGS) entry which is preliminary data.</text>
</comment>
<dbReference type="EMBL" id="AVOT02062769">
    <property type="protein sequence ID" value="MBW0555684.1"/>
    <property type="molecule type" value="Genomic_DNA"/>
</dbReference>
<dbReference type="Proteomes" id="UP000765509">
    <property type="component" value="Unassembled WGS sequence"/>
</dbReference>
<keyword evidence="2" id="KW-1185">Reference proteome</keyword>
<dbReference type="AlphaFoldDB" id="A0A9Q3J588"/>
<accession>A0A9Q3J588</accession>